<evidence type="ECO:0000313" key="3">
    <source>
        <dbReference type="EMBL" id="KKL85097.1"/>
    </source>
</evidence>
<gene>
    <name evidence="3" type="ORF">LCGC14_1958130</name>
</gene>
<evidence type="ECO:0000256" key="2">
    <source>
        <dbReference type="ARBA" id="ARBA00022803"/>
    </source>
</evidence>
<dbReference type="Pfam" id="PF13181">
    <property type="entry name" value="TPR_8"/>
    <property type="match status" value="1"/>
</dbReference>
<protein>
    <submittedName>
        <fullName evidence="3">Uncharacterized protein</fullName>
    </submittedName>
</protein>
<dbReference type="SMART" id="SM00028">
    <property type="entry name" value="TPR"/>
    <property type="match status" value="2"/>
</dbReference>
<dbReference type="PANTHER" id="PTHR44943">
    <property type="entry name" value="CELLULOSE SYNTHASE OPERON PROTEIN C"/>
    <property type="match status" value="1"/>
</dbReference>
<dbReference type="InterPro" id="IPR019734">
    <property type="entry name" value="TPR_rpt"/>
</dbReference>
<dbReference type="AlphaFoldDB" id="A0A0F9ICH7"/>
<dbReference type="SUPFAM" id="SSF48452">
    <property type="entry name" value="TPR-like"/>
    <property type="match status" value="1"/>
</dbReference>
<sequence>MEDQLKKGKTLFADGRIDEAAEFFLSAVEKDKNNKEAYNNLGVIAIEKKDVNAAIECFTRSLEIDPFYKVALINYTDLLKTLNQLHIAIPLLEKIIEMDPDDKEIHQLLEDIRYIHQDGSKIDID</sequence>
<dbReference type="Pfam" id="PF00515">
    <property type="entry name" value="TPR_1"/>
    <property type="match status" value="1"/>
</dbReference>
<name>A0A0F9ICH7_9ZZZZ</name>
<organism evidence="3">
    <name type="scientific">marine sediment metagenome</name>
    <dbReference type="NCBI Taxonomy" id="412755"/>
    <lineage>
        <taxon>unclassified sequences</taxon>
        <taxon>metagenomes</taxon>
        <taxon>ecological metagenomes</taxon>
    </lineage>
</organism>
<evidence type="ECO:0000256" key="1">
    <source>
        <dbReference type="ARBA" id="ARBA00022737"/>
    </source>
</evidence>
<dbReference type="InterPro" id="IPR011990">
    <property type="entry name" value="TPR-like_helical_dom_sf"/>
</dbReference>
<proteinExistence type="predicted"/>
<reference evidence="3" key="1">
    <citation type="journal article" date="2015" name="Nature">
        <title>Complex archaea that bridge the gap between prokaryotes and eukaryotes.</title>
        <authorList>
            <person name="Spang A."/>
            <person name="Saw J.H."/>
            <person name="Jorgensen S.L."/>
            <person name="Zaremba-Niedzwiedzka K."/>
            <person name="Martijn J."/>
            <person name="Lind A.E."/>
            <person name="van Eijk R."/>
            <person name="Schleper C."/>
            <person name="Guy L."/>
            <person name="Ettema T.J."/>
        </authorList>
    </citation>
    <scope>NUCLEOTIDE SEQUENCE</scope>
</reference>
<dbReference type="InterPro" id="IPR051685">
    <property type="entry name" value="Ycf3/AcsC/BcsC/TPR_MFPF"/>
</dbReference>
<dbReference type="PROSITE" id="PS50005">
    <property type="entry name" value="TPR"/>
    <property type="match status" value="1"/>
</dbReference>
<keyword evidence="2" id="KW-0802">TPR repeat</keyword>
<dbReference type="PANTHER" id="PTHR44943:SF8">
    <property type="entry name" value="TPR REPEAT-CONTAINING PROTEIN MJ0263"/>
    <property type="match status" value="1"/>
</dbReference>
<dbReference type="EMBL" id="LAZR01021502">
    <property type="protein sequence ID" value="KKL85097.1"/>
    <property type="molecule type" value="Genomic_DNA"/>
</dbReference>
<dbReference type="Gene3D" id="1.25.40.10">
    <property type="entry name" value="Tetratricopeptide repeat domain"/>
    <property type="match status" value="1"/>
</dbReference>
<keyword evidence="1" id="KW-0677">Repeat</keyword>
<accession>A0A0F9ICH7</accession>
<comment type="caution">
    <text evidence="3">The sequence shown here is derived from an EMBL/GenBank/DDBJ whole genome shotgun (WGS) entry which is preliminary data.</text>
</comment>